<name>A0ABV0PPG4_9TELE</name>
<evidence type="ECO:0000313" key="3">
    <source>
        <dbReference type="Proteomes" id="UP001476798"/>
    </source>
</evidence>
<feature type="compositionally biased region" description="Low complexity" evidence="1">
    <location>
        <begin position="74"/>
        <end position="86"/>
    </location>
</feature>
<evidence type="ECO:0000256" key="1">
    <source>
        <dbReference type="SAM" id="MobiDB-lite"/>
    </source>
</evidence>
<proteinExistence type="predicted"/>
<gene>
    <name evidence="2" type="ORF">GOODEAATRI_015255</name>
</gene>
<feature type="compositionally biased region" description="Pro residues" evidence="1">
    <location>
        <begin position="62"/>
        <end position="73"/>
    </location>
</feature>
<dbReference type="Proteomes" id="UP001476798">
    <property type="component" value="Unassembled WGS sequence"/>
</dbReference>
<reference evidence="2 3" key="1">
    <citation type="submission" date="2021-06" db="EMBL/GenBank/DDBJ databases">
        <authorList>
            <person name="Palmer J.M."/>
        </authorList>
    </citation>
    <scope>NUCLEOTIDE SEQUENCE [LARGE SCALE GENOMIC DNA]</scope>
    <source>
        <strain evidence="2 3">GA_2019</strain>
        <tissue evidence="2">Muscle</tissue>
    </source>
</reference>
<organism evidence="2 3">
    <name type="scientific">Goodea atripinnis</name>
    <dbReference type="NCBI Taxonomy" id="208336"/>
    <lineage>
        <taxon>Eukaryota</taxon>
        <taxon>Metazoa</taxon>
        <taxon>Chordata</taxon>
        <taxon>Craniata</taxon>
        <taxon>Vertebrata</taxon>
        <taxon>Euteleostomi</taxon>
        <taxon>Actinopterygii</taxon>
        <taxon>Neopterygii</taxon>
        <taxon>Teleostei</taxon>
        <taxon>Neoteleostei</taxon>
        <taxon>Acanthomorphata</taxon>
        <taxon>Ovalentaria</taxon>
        <taxon>Atherinomorphae</taxon>
        <taxon>Cyprinodontiformes</taxon>
        <taxon>Goodeidae</taxon>
        <taxon>Goodea</taxon>
    </lineage>
</organism>
<comment type="caution">
    <text evidence="2">The sequence shown here is derived from an EMBL/GenBank/DDBJ whole genome shotgun (WGS) entry which is preliminary data.</text>
</comment>
<evidence type="ECO:0000313" key="2">
    <source>
        <dbReference type="EMBL" id="MEQ2185152.1"/>
    </source>
</evidence>
<feature type="region of interest" description="Disordered" evidence="1">
    <location>
        <begin position="1"/>
        <end position="20"/>
    </location>
</feature>
<sequence length="139" mass="15265">MGSDSEYEMDQSRQKTHSFVNHYISDPTYYNSWRRQQKGVSRPPAYGYSQPEPLVEQESRPHPPPVPPLPPLLPQSTSSPQPQCQGPGQGTLFRPKGSRTPTPSLLSSDPPSQHSTLYRPPSSLGCATQAPTAGFSSFV</sequence>
<feature type="region of interest" description="Disordered" evidence="1">
    <location>
        <begin position="27"/>
        <end position="139"/>
    </location>
</feature>
<feature type="compositionally biased region" description="Polar residues" evidence="1">
    <location>
        <begin position="125"/>
        <end position="139"/>
    </location>
</feature>
<dbReference type="EMBL" id="JAHRIO010081085">
    <property type="protein sequence ID" value="MEQ2185152.1"/>
    <property type="molecule type" value="Genomic_DNA"/>
</dbReference>
<accession>A0ABV0PPG4</accession>
<protein>
    <submittedName>
        <fullName evidence="2">Uncharacterized protein</fullName>
    </submittedName>
</protein>
<keyword evidence="3" id="KW-1185">Reference proteome</keyword>
<feature type="compositionally biased region" description="Low complexity" evidence="1">
    <location>
        <begin position="100"/>
        <end position="112"/>
    </location>
</feature>